<name>A0A382P0X7_9ZZZZ</name>
<proteinExistence type="predicted"/>
<gene>
    <name evidence="1" type="ORF">METZ01_LOCUS319261</name>
</gene>
<dbReference type="AlphaFoldDB" id="A0A382P0X7"/>
<accession>A0A382P0X7</accession>
<feature type="non-terminal residue" evidence="1">
    <location>
        <position position="123"/>
    </location>
</feature>
<reference evidence="1" key="1">
    <citation type="submission" date="2018-05" db="EMBL/GenBank/DDBJ databases">
        <authorList>
            <person name="Lanie J.A."/>
            <person name="Ng W.-L."/>
            <person name="Kazmierczak K.M."/>
            <person name="Andrzejewski T.M."/>
            <person name="Davidsen T.M."/>
            <person name="Wayne K.J."/>
            <person name="Tettelin H."/>
            <person name="Glass J.I."/>
            <person name="Rusch D."/>
            <person name="Podicherti R."/>
            <person name="Tsui H.-C.T."/>
            <person name="Winkler M.E."/>
        </authorList>
    </citation>
    <scope>NUCLEOTIDE SEQUENCE</scope>
</reference>
<evidence type="ECO:0000313" key="1">
    <source>
        <dbReference type="EMBL" id="SVC66407.1"/>
    </source>
</evidence>
<protein>
    <submittedName>
        <fullName evidence="1">Uncharacterized protein</fullName>
    </submittedName>
</protein>
<organism evidence="1">
    <name type="scientific">marine metagenome</name>
    <dbReference type="NCBI Taxonomy" id="408172"/>
    <lineage>
        <taxon>unclassified sequences</taxon>
        <taxon>metagenomes</taxon>
        <taxon>ecological metagenomes</taxon>
    </lineage>
</organism>
<sequence length="123" mass="13098">MGHHPVVGPHGLAVHVPRPVQHLDRLGEAEAVGVQGVPELGGLQDARCVRHDDPSGQEGTGGVRNYLPGFRKVEDNSVEVPNIDPLVSIPDLDVVVVQRPRSKHGGHVLLRPCGKVLPEFVAG</sequence>
<dbReference type="EMBL" id="UINC01103768">
    <property type="protein sequence ID" value="SVC66407.1"/>
    <property type="molecule type" value="Genomic_DNA"/>
</dbReference>